<dbReference type="InterPro" id="IPR011001">
    <property type="entry name" value="Saposin-like"/>
</dbReference>
<gene>
    <name evidence="3" type="ORF">HPBE_LOCUS8959</name>
</gene>
<dbReference type="PROSITE" id="PS50015">
    <property type="entry name" value="SAP_B"/>
    <property type="match status" value="1"/>
</dbReference>
<dbReference type="InterPro" id="IPR008139">
    <property type="entry name" value="SaposinB_dom"/>
</dbReference>
<evidence type="ECO:0000313" key="4">
    <source>
        <dbReference type="Proteomes" id="UP000050761"/>
    </source>
</evidence>
<dbReference type="EMBL" id="UZAH01026302">
    <property type="protein sequence ID" value="VDO78557.1"/>
    <property type="molecule type" value="Genomic_DNA"/>
</dbReference>
<dbReference type="Proteomes" id="UP000050761">
    <property type="component" value="Unassembled WGS sequence"/>
</dbReference>
<reference evidence="3 4" key="1">
    <citation type="submission" date="2018-11" db="EMBL/GenBank/DDBJ databases">
        <authorList>
            <consortium name="Pathogen Informatics"/>
        </authorList>
    </citation>
    <scope>NUCLEOTIDE SEQUENCE [LARGE SCALE GENOMIC DNA]</scope>
</reference>
<accession>A0A183FNA4</accession>
<keyword evidence="1" id="KW-1015">Disulfide bond</keyword>
<reference evidence="5" key="2">
    <citation type="submission" date="2019-09" db="UniProtKB">
        <authorList>
            <consortium name="WormBaseParasite"/>
        </authorList>
    </citation>
    <scope>IDENTIFICATION</scope>
</reference>
<evidence type="ECO:0000313" key="3">
    <source>
        <dbReference type="EMBL" id="VDO78557.1"/>
    </source>
</evidence>
<protein>
    <submittedName>
        <fullName evidence="5">Saposin B-type domain-containing protein</fullName>
    </submittedName>
</protein>
<sequence>MFGYKVYIQTFSAKAKCDACKAVLGEVNGQLPVLTEGTETLLRDAIKKVCERYIHVNILEQICVVFEENVIRDLFAWIKKWESGLQPERECQYIHLCPRPVGFLLEPPPKQPVLKKPPPPVVPVIPVKP</sequence>
<accession>A0A3P7Z3Z9</accession>
<dbReference type="OrthoDB" id="5803422at2759"/>
<evidence type="ECO:0000256" key="1">
    <source>
        <dbReference type="ARBA" id="ARBA00023157"/>
    </source>
</evidence>
<evidence type="ECO:0000259" key="2">
    <source>
        <dbReference type="PROSITE" id="PS50015"/>
    </source>
</evidence>
<evidence type="ECO:0000313" key="5">
    <source>
        <dbReference type="WBParaSite" id="HPBE_0000895801-mRNA-1"/>
    </source>
</evidence>
<dbReference type="SUPFAM" id="SSF47862">
    <property type="entry name" value="Saposin"/>
    <property type="match status" value="1"/>
</dbReference>
<organism evidence="4 5">
    <name type="scientific">Heligmosomoides polygyrus</name>
    <name type="common">Parasitic roundworm</name>
    <dbReference type="NCBI Taxonomy" id="6339"/>
    <lineage>
        <taxon>Eukaryota</taxon>
        <taxon>Metazoa</taxon>
        <taxon>Ecdysozoa</taxon>
        <taxon>Nematoda</taxon>
        <taxon>Chromadorea</taxon>
        <taxon>Rhabditida</taxon>
        <taxon>Rhabditina</taxon>
        <taxon>Rhabditomorpha</taxon>
        <taxon>Strongyloidea</taxon>
        <taxon>Heligmosomidae</taxon>
        <taxon>Heligmosomoides</taxon>
    </lineage>
</organism>
<name>A0A183FNA4_HELPZ</name>
<dbReference type="Gene3D" id="1.10.225.10">
    <property type="entry name" value="Saposin-like"/>
    <property type="match status" value="1"/>
</dbReference>
<proteinExistence type="predicted"/>
<feature type="domain" description="Saposin B-type" evidence="2">
    <location>
        <begin position="13"/>
        <end position="101"/>
    </location>
</feature>
<dbReference type="AlphaFoldDB" id="A0A183FNA4"/>
<dbReference type="WBParaSite" id="HPBE_0000895801-mRNA-1">
    <property type="protein sequence ID" value="HPBE_0000895801-mRNA-1"/>
    <property type="gene ID" value="HPBE_0000895801"/>
</dbReference>
<keyword evidence="4" id="KW-1185">Reference proteome</keyword>